<evidence type="ECO:0008006" key="3">
    <source>
        <dbReference type="Google" id="ProtNLM"/>
    </source>
</evidence>
<dbReference type="Gene3D" id="3.90.226.10">
    <property type="entry name" value="2-enoyl-CoA Hydratase, Chain A, domain 1"/>
    <property type="match status" value="1"/>
</dbReference>
<dbReference type="SUPFAM" id="SSF52096">
    <property type="entry name" value="ClpP/crotonase"/>
    <property type="match status" value="1"/>
</dbReference>
<evidence type="ECO:0000313" key="2">
    <source>
        <dbReference type="Proteomes" id="UP000288168"/>
    </source>
</evidence>
<dbReference type="GO" id="GO:0003824">
    <property type="term" value="F:catalytic activity"/>
    <property type="evidence" value="ECO:0007669"/>
    <property type="project" value="UniProtKB-ARBA"/>
</dbReference>
<dbReference type="Pfam" id="PF00378">
    <property type="entry name" value="ECH_1"/>
    <property type="match status" value="1"/>
</dbReference>
<dbReference type="InterPro" id="IPR001753">
    <property type="entry name" value="Enoyl-CoA_hydra/iso"/>
</dbReference>
<dbReference type="OrthoDB" id="410701at2759"/>
<keyword evidence="2" id="KW-1185">Reference proteome</keyword>
<dbReference type="PANTHER" id="PTHR11941">
    <property type="entry name" value="ENOYL-COA HYDRATASE-RELATED"/>
    <property type="match status" value="1"/>
</dbReference>
<dbReference type="STRING" id="1325734.A0A428Q250"/>
<evidence type="ECO:0000313" key="1">
    <source>
        <dbReference type="EMBL" id="RSL59356.1"/>
    </source>
</evidence>
<proteinExistence type="predicted"/>
<comment type="caution">
    <text evidence="1">The sequence shown here is derived from an EMBL/GenBank/DDBJ whole genome shotgun (WGS) entry which is preliminary data.</text>
</comment>
<gene>
    <name evidence="1" type="ORF">CEP54_007288</name>
</gene>
<dbReference type="Proteomes" id="UP000288168">
    <property type="component" value="Unassembled WGS sequence"/>
</dbReference>
<dbReference type="PANTHER" id="PTHR11941:SF54">
    <property type="entry name" value="ENOYL-COA HYDRATASE, MITOCHONDRIAL"/>
    <property type="match status" value="1"/>
</dbReference>
<accession>A0A428Q250</accession>
<dbReference type="CDD" id="cd06558">
    <property type="entry name" value="crotonase-like"/>
    <property type="match status" value="1"/>
</dbReference>
<dbReference type="InterPro" id="IPR029045">
    <property type="entry name" value="ClpP/crotonase-like_dom_sf"/>
</dbReference>
<dbReference type="AlphaFoldDB" id="A0A428Q250"/>
<dbReference type="GO" id="GO:0006635">
    <property type="term" value="P:fatty acid beta-oxidation"/>
    <property type="evidence" value="ECO:0007669"/>
    <property type="project" value="TreeGrafter"/>
</dbReference>
<organism evidence="1 2">
    <name type="scientific">Fusarium duplospermum</name>
    <dbReference type="NCBI Taxonomy" id="1325734"/>
    <lineage>
        <taxon>Eukaryota</taxon>
        <taxon>Fungi</taxon>
        <taxon>Dikarya</taxon>
        <taxon>Ascomycota</taxon>
        <taxon>Pezizomycotina</taxon>
        <taxon>Sordariomycetes</taxon>
        <taxon>Hypocreomycetidae</taxon>
        <taxon>Hypocreales</taxon>
        <taxon>Nectriaceae</taxon>
        <taxon>Fusarium</taxon>
        <taxon>Fusarium solani species complex</taxon>
    </lineage>
</organism>
<sequence length="320" mass="35862">MTRPLTHFWEYGQHLDPYTQGEHIRDHLLRAIYGTFSNIKTLEPEKYANLQLDWVASVAAQGEFRRYKGDHVLSENDIRTHKPGNGVLRITINHGASNLWDWKLTEDLAEVLDALERNEEVKVVIFSSGNPDYFIAHYDLRPTGPEAPTAQVQQQKLLGNILFKISKSPIIFIAEIAGVARGIGSEFLLACDMRFADRAKTKIGQPEVTVGIVPRARGIDYLVRLLGCARALQYLVTGEDVDADIAERLGWINQALEPAELTNHVDRIATRIASLSSEALAGIKDRVNARSRPEDTDILKDAEVLAGLLEQYQKQASQRL</sequence>
<reference evidence="1 2" key="1">
    <citation type="submission" date="2017-06" db="EMBL/GenBank/DDBJ databases">
        <title>Comparative genomic analysis of Ambrosia Fusariam Clade fungi.</title>
        <authorList>
            <person name="Stajich J.E."/>
            <person name="Carrillo J."/>
            <person name="Kijimoto T."/>
            <person name="Eskalen A."/>
            <person name="O'Donnell K."/>
            <person name="Kasson M."/>
        </authorList>
    </citation>
    <scope>NUCLEOTIDE SEQUENCE [LARGE SCALE GENOMIC DNA]</scope>
    <source>
        <strain evidence="1 2">NRRL62584</strain>
    </source>
</reference>
<name>A0A428Q250_9HYPO</name>
<dbReference type="EMBL" id="NKCI01000066">
    <property type="protein sequence ID" value="RSL59356.1"/>
    <property type="molecule type" value="Genomic_DNA"/>
</dbReference>
<protein>
    <recommendedName>
        <fullName evidence="3">Enoyl-CoA hydratase</fullName>
    </recommendedName>
</protein>